<feature type="compositionally biased region" description="Pro residues" evidence="1">
    <location>
        <begin position="130"/>
        <end position="140"/>
    </location>
</feature>
<sequence>MSSFARTATPANALKAIDSKQKHLRMLLCDRLETNAETYGDGAAMPGRRVLAATTEGGRESDEQDDATTTTEADARDDDDDDDDDDASLDPKYWFPPYAKRGALARDLSTAVSRGRTPTGDFVETINPALHPPPGNGFRR</sequence>
<name>C1N5S4_MICPC</name>
<protein>
    <submittedName>
        <fullName evidence="2">Predicted protein</fullName>
    </submittedName>
</protein>
<feature type="compositionally biased region" description="Acidic residues" evidence="1">
    <location>
        <begin position="75"/>
        <end position="88"/>
    </location>
</feature>
<proteinExistence type="predicted"/>
<evidence type="ECO:0000313" key="3">
    <source>
        <dbReference type="Proteomes" id="UP000001876"/>
    </source>
</evidence>
<organism evidence="3">
    <name type="scientific">Micromonas pusilla (strain CCMP1545)</name>
    <name type="common">Picoplanktonic green alga</name>
    <dbReference type="NCBI Taxonomy" id="564608"/>
    <lineage>
        <taxon>Eukaryota</taxon>
        <taxon>Viridiplantae</taxon>
        <taxon>Chlorophyta</taxon>
        <taxon>Mamiellophyceae</taxon>
        <taxon>Mamiellales</taxon>
        <taxon>Mamiellaceae</taxon>
        <taxon>Micromonas</taxon>
    </lineage>
</organism>
<keyword evidence="3" id="KW-1185">Reference proteome</keyword>
<evidence type="ECO:0000313" key="2">
    <source>
        <dbReference type="EMBL" id="EEH52551.1"/>
    </source>
</evidence>
<dbReference type="AlphaFoldDB" id="C1N5S4"/>
<reference evidence="2 3" key="1">
    <citation type="journal article" date="2009" name="Science">
        <title>Green evolution and dynamic adaptations revealed by genomes of the marine picoeukaryotes Micromonas.</title>
        <authorList>
            <person name="Worden A.Z."/>
            <person name="Lee J.H."/>
            <person name="Mock T."/>
            <person name="Rouze P."/>
            <person name="Simmons M.P."/>
            <person name="Aerts A.L."/>
            <person name="Allen A.E."/>
            <person name="Cuvelier M.L."/>
            <person name="Derelle E."/>
            <person name="Everett M.V."/>
            <person name="Foulon E."/>
            <person name="Grimwood J."/>
            <person name="Gundlach H."/>
            <person name="Henrissat B."/>
            <person name="Napoli C."/>
            <person name="McDonald S.M."/>
            <person name="Parker M.S."/>
            <person name="Rombauts S."/>
            <person name="Salamov A."/>
            <person name="Von Dassow P."/>
            <person name="Badger J.H."/>
            <person name="Coutinho P.M."/>
            <person name="Demir E."/>
            <person name="Dubchak I."/>
            <person name="Gentemann C."/>
            <person name="Eikrem W."/>
            <person name="Gready J.E."/>
            <person name="John U."/>
            <person name="Lanier W."/>
            <person name="Lindquist E.A."/>
            <person name="Lucas S."/>
            <person name="Mayer K.F."/>
            <person name="Moreau H."/>
            <person name="Not F."/>
            <person name="Otillar R."/>
            <person name="Panaud O."/>
            <person name="Pangilinan J."/>
            <person name="Paulsen I."/>
            <person name="Piegu B."/>
            <person name="Poliakov A."/>
            <person name="Robbens S."/>
            <person name="Schmutz J."/>
            <person name="Toulza E."/>
            <person name="Wyss T."/>
            <person name="Zelensky A."/>
            <person name="Zhou K."/>
            <person name="Armbrust E.V."/>
            <person name="Bhattacharya D."/>
            <person name="Goodenough U.W."/>
            <person name="Van de Peer Y."/>
            <person name="Grigoriev I.V."/>
        </authorList>
    </citation>
    <scope>NUCLEOTIDE SEQUENCE [LARGE SCALE GENOMIC DNA]</scope>
    <source>
        <strain evidence="2 3">CCMP1545</strain>
    </source>
</reference>
<feature type="region of interest" description="Disordered" evidence="1">
    <location>
        <begin position="38"/>
        <end position="140"/>
    </location>
</feature>
<gene>
    <name evidence="2" type="ORF">MICPUCDRAFT_53020</name>
</gene>
<evidence type="ECO:0000256" key="1">
    <source>
        <dbReference type="SAM" id="MobiDB-lite"/>
    </source>
</evidence>
<dbReference type="RefSeq" id="XP_003063415.1">
    <property type="nucleotide sequence ID" value="XM_003063369.1"/>
</dbReference>
<accession>C1N5S4</accession>
<dbReference type="KEGG" id="mpp:MICPUCDRAFT_53020"/>
<dbReference type="Proteomes" id="UP000001876">
    <property type="component" value="Unassembled WGS sequence"/>
</dbReference>
<dbReference type="GeneID" id="9688647"/>
<dbReference type="EMBL" id="GG663748">
    <property type="protein sequence ID" value="EEH52551.1"/>
    <property type="molecule type" value="Genomic_DNA"/>
</dbReference>